<evidence type="ECO:0000313" key="2">
    <source>
        <dbReference type="EMBL" id="KPV47806.1"/>
    </source>
</evidence>
<proteinExistence type="predicted"/>
<feature type="transmembrane region" description="Helical" evidence="1">
    <location>
        <begin position="21"/>
        <end position="42"/>
    </location>
</feature>
<dbReference type="EMBL" id="LJCR01003217">
    <property type="protein sequence ID" value="KPV47806.1"/>
    <property type="molecule type" value="Genomic_DNA"/>
</dbReference>
<name>A0A0P9CQ99_9CHLR</name>
<keyword evidence="1" id="KW-0472">Membrane</keyword>
<keyword evidence="3" id="KW-1185">Reference proteome</keyword>
<sequence length="95" mass="10198">MIKHSPYAPPVPTRPPHRHPWLRSLAVVLVLIGGLAGAALYARPELVPQAVDLARAAFGAQAVAQIESWAFQAQDSVRQARYHATGNAPAINWAA</sequence>
<keyword evidence="1" id="KW-0812">Transmembrane</keyword>
<evidence type="ECO:0000256" key="1">
    <source>
        <dbReference type="SAM" id="Phobius"/>
    </source>
</evidence>
<keyword evidence="1" id="KW-1133">Transmembrane helix</keyword>
<comment type="caution">
    <text evidence="2">The sequence shown here is derived from an EMBL/GenBank/DDBJ whole genome shotgun (WGS) entry which is preliminary data.</text>
</comment>
<organism evidence="2 3">
    <name type="scientific">Kouleothrix aurantiaca</name>
    <dbReference type="NCBI Taxonomy" id="186479"/>
    <lineage>
        <taxon>Bacteria</taxon>
        <taxon>Bacillati</taxon>
        <taxon>Chloroflexota</taxon>
        <taxon>Chloroflexia</taxon>
        <taxon>Chloroflexales</taxon>
        <taxon>Roseiflexineae</taxon>
        <taxon>Roseiflexaceae</taxon>
        <taxon>Kouleothrix</taxon>
    </lineage>
</organism>
<protein>
    <submittedName>
        <fullName evidence="2">Uncharacterized protein</fullName>
    </submittedName>
</protein>
<feature type="non-terminal residue" evidence="2">
    <location>
        <position position="95"/>
    </location>
</feature>
<gene>
    <name evidence="2" type="ORF">SE17_41450</name>
</gene>
<evidence type="ECO:0000313" key="3">
    <source>
        <dbReference type="Proteomes" id="UP000050509"/>
    </source>
</evidence>
<accession>A0A0P9CQ99</accession>
<dbReference type="AlphaFoldDB" id="A0A0P9CQ99"/>
<reference evidence="2 3" key="1">
    <citation type="submission" date="2015-09" db="EMBL/GenBank/DDBJ databases">
        <title>Draft genome sequence of Kouleothrix aurantiaca JCM 19913.</title>
        <authorList>
            <person name="Hemp J."/>
        </authorList>
    </citation>
    <scope>NUCLEOTIDE SEQUENCE [LARGE SCALE GENOMIC DNA]</scope>
    <source>
        <strain evidence="2 3">COM-B</strain>
    </source>
</reference>
<dbReference type="Proteomes" id="UP000050509">
    <property type="component" value="Unassembled WGS sequence"/>
</dbReference>